<protein>
    <recommendedName>
        <fullName evidence="3">Alpha/beta hydrolase</fullName>
    </recommendedName>
</protein>
<organism evidence="1 2">
    <name type="scientific">Rhodococcoides kroppenstedtii</name>
    <dbReference type="NCBI Taxonomy" id="293050"/>
    <lineage>
        <taxon>Bacteria</taxon>
        <taxon>Bacillati</taxon>
        <taxon>Actinomycetota</taxon>
        <taxon>Actinomycetes</taxon>
        <taxon>Mycobacteriales</taxon>
        <taxon>Nocardiaceae</taxon>
        <taxon>Rhodococcoides</taxon>
    </lineage>
</organism>
<name>A0A1I0UC05_9NOCA</name>
<evidence type="ECO:0000313" key="2">
    <source>
        <dbReference type="Proteomes" id="UP000182054"/>
    </source>
</evidence>
<dbReference type="EMBL" id="FOJN01000018">
    <property type="protein sequence ID" value="SFA61565.1"/>
    <property type="molecule type" value="Genomic_DNA"/>
</dbReference>
<dbReference type="GeneID" id="85487469"/>
<accession>A0A1I0UC05</accession>
<gene>
    <name evidence="1" type="ORF">SAMN05444374_11827</name>
</gene>
<dbReference type="RefSeq" id="WP_068365654.1">
    <property type="nucleotide sequence ID" value="NZ_FOJN01000018.1"/>
</dbReference>
<dbReference type="Proteomes" id="UP000182054">
    <property type="component" value="Unassembled WGS sequence"/>
</dbReference>
<dbReference type="SUPFAM" id="SSF53474">
    <property type="entry name" value="alpha/beta-Hydrolases"/>
    <property type="match status" value="1"/>
</dbReference>
<proteinExistence type="predicted"/>
<reference evidence="1 2" key="1">
    <citation type="submission" date="2016-10" db="EMBL/GenBank/DDBJ databases">
        <authorList>
            <person name="de Groot N.N."/>
        </authorList>
    </citation>
    <scope>NUCLEOTIDE SEQUENCE [LARGE SCALE GENOMIC DNA]</scope>
    <source>
        <strain evidence="1 2">DSM 44908</strain>
    </source>
</reference>
<evidence type="ECO:0008006" key="3">
    <source>
        <dbReference type="Google" id="ProtNLM"/>
    </source>
</evidence>
<dbReference type="AlphaFoldDB" id="A0A1I0UC05"/>
<dbReference type="Gene3D" id="3.40.50.1820">
    <property type="entry name" value="alpha/beta hydrolase"/>
    <property type="match status" value="1"/>
</dbReference>
<evidence type="ECO:0000313" key="1">
    <source>
        <dbReference type="EMBL" id="SFA61565.1"/>
    </source>
</evidence>
<sequence length="392" mass="42497">MIEDHFHRIPYRPAQDGRVEMHSGLSRHYPTLHANLVADERADRSVGVLLAHPSSDFLSHFLLGAFAEAGVPAMGLNTRYSSNEAALIMERAACDLGAGVRWMREKLGFETVVLLGFSGGGSLAAFYQSQAEQPTVTHTPAGDPAPMADEGLIPADALVLLGAHPGRARVLRHWIDGALRDESDPTSVDPDLDLYASGRTTPLDREWVARYREAQLARMQRIDAVALASVDRLTERGDSDLGFVVHRTVADPRFVDVTLDPSDRRPGSMYGDPRAANTAAGGLARFVTARSWLSTWSVDHTHADAITDLRSVGAPTLVMPLLGDQAAFRNDSREMAAAHRSADLIEIPELDHYLVDRPDGLATVTDTVVAWLDDHGLAPTRPVALRGEGVTA</sequence>
<dbReference type="OrthoDB" id="2062670at2"/>
<dbReference type="InterPro" id="IPR029058">
    <property type="entry name" value="AB_hydrolase_fold"/>
</dbReference>